<evidence type="ECO:0000313" key="3">
    <source>
        <dbReference type="Proteomes" id="UP001223586"/>
    </source>
</evidence>
<evidence type="ECO:0000256" key="1">
    <source>
        <dbReference type="SAM" id="MobiDB-lite"/>
    </source>
</evidence>
<protein>
    <submittedName>
        <fullName evidence="2">Skp family chaperone for outer membrane proteins</fullName>
    </submittedName>
</protein>
<accession>A0ABT9WM50</accession>
<organism evidence="2 3">
    <name type="scientific">Bacillus chungangensis</name>
    <dbReference type="NCBI Taxonomy" id="587633"/>
    <lineage>
        <taxon>Bacteria</taxon>
        <taxon>Bacillati</taxon>
        <taxon>Bacillota</taxon>
        <taxon>Bacilli</taxon>
        <taxon>Bacillales</taxon>
        <taxon>Bacillaceae</taxon>
        <taxon>Bacillus</taxon>
    </lineage>
</organism>
<feature type="compositionally biased region" description="Basic and acidic residues" evidence="1">
    <location>
        <begin position="82"/>
        <end position="91"/>
    </location>
</feature>
<comment type="caution">
    <text evidence="2">The sequence shown here is derived from an EMBL/GenBank/DDBJ whole genome shotgun (WGS) entry which is preliminary data.</text>
</comment>
<keyword evidence="3" id="KW-1185">Reference proteome</keyword>
<proteinExistence type="predicted"/>
<reference evidence="2 3" key="1">
    <citation type="submission" date="2023-07" db="EMBL/GenBank/DDBJ databases">
        <title>Genomic Encyclopedia of Type Strains, Phase IV (KMG-IV): sequencing the most valuable type-strain genomes for metagenomic binning, comparative biology and taxonomic classification.</title>
        <authorList>
            <person name="Goeker M."/>
        </authorList>
    </citation>
    <scope>NUCLEOTIDE SEQUENCE [LARGE SCALE GENOMIC DNA]</scope>
    <source>
        <strain evidence="2 3">DSM 23837</strain>
    </source>
</reference>
<dbReference type="Proteomes" id="UP001223586">
    <property type="component" value="Unassembled WGS sequence"/>
</dbReference>
<name>A0ABT9WM50_9BACI</name>
<evidence type="ECO:0000313" key="2">
    <source>
        <dbReference type="EMBL" id="MDQ0174184.1"/>
    </source>
</evidence>
<dbReference type="EMBL" id="JAUSTT010000001">
    <property type="protein sequence ID" value="MDQ0174184.1"/>
    <property type="molecule type" value="Genomic_DNA"/>
</dbReference>
<sequence length="141" mass="16477">MESFLLLIIVAVISAIFNRVTNANKNEIETKNPESIEIDIPHTEPIERRIKQVVQKVPEKNEYNNIQKNILEKKQATEKQYMELKQKEARRSRQTSLKKQVEETQPKRQASFLLDSNDLVKGIVMAEVLGPPRAKKHYRRI</sequence>
<dbReference type="RefSeq" id="WP_307225460.1">
    <property type="nucleotide sequence ID" value="NZ_JAUSTT010000001.1"/>
</dbReference>
<feature type="region of interest" description="Disordered" evidence="1">
    <location>
        <begin position="82"/>
        <end position="109"/>
    </location>
</feature>
<gene>
    <name evidence="2" type="ORF">J2S08_000015</name>
</gene>